<evidence type="ECO:0000313" key="2">
    <source>
        <dbReference type="EMBL" id="RIV17923.1"/>
    </source>
</evidence>
<gene>
    <name evidence="2" type="ORF">DYU11_29880</name>
</gene>
<name>A0A418LX29_9BACT</name>
<dbReference type="InterPro" id="IPR011083">
    <property type="entry name" value="Phage_tail_collar_dom"/>
</dbReference>
<dbReference type="InterPro" id="IPR037053">
    <property type="entry name" value="Phage_tail_collar_dom_sf"/>
</dbReference>
<evidence type="ECO:0000313" key="3">
    <source>
        <dbReference type="Proteomes" id="UP000283523"/>
    </source>
</evidence>
<sequence length="178" mass="18935">MMEPFIGQVQLFAFDFAPKGWMLCNGQLLSIAQNSALYSLLGVKYGGDGINTFALPDLRGRVAIGQGQGPGLNLRIIGDESGTEHVTLLITQMPQHNHLMMVSDQPATESSPQGHLPAVAAIATPGGATVNAYGTFMDAYFNPQAISPAGGSQSHENMQPYLTLNYCIATEGIYPSHP</sequence>
<dbReference type="Pfam" id="PF07484">
    <property type="entry name" value="Collar"/>
    <property type="match status" value="1"/>
</dbReference>
<organism evidence="2 3">
    <name type="scientific">Fibrisoma montanum</name>
    <dbReference type="NCBI Taxonomy" id="2305895"/>
    <lineage>
        <taxon>Bacteria</taxon>
        <taxon>Pseudomonadati</taxon>
        <taxon>Bacteroidota</taxon>
        <taxon>Cytophagia</taxon>
        <taxon>Cytophagales</taxon>
        <taxon>Spirosomataceae</taxon>
        <taxon>Fibrisoma</taxon>
    </lineage>
</organism>
<dbReference type="AlphaFoldDB" id="A0A418LX29"/>
<dbReference type="Gene3D" id="3.90.1340.10">
    <property type="entry name" value="Phage tail collar domain"/>
    <property type="match status" value="1"/>
</dbReference>
<dbReference type="EMBL" id="QXED01000014">
    <property type="protein sequence ID" value="RIV17923.1"/>
    <property type="molecule type" value="Genomic_DNA"/>
</dbReference>
<comment type="caution">
    <text evidence="2">The sequence shown here is derived from an EMBL/GenBank/DDBJ whole genome shotgun (WGS) entry which is preliminary data.</text>
</comment>
<accession>A0A418LX29</accession>
<dbReference type="OrthoDB" id="9810174at2"/>
<protein>
    <submittedName>
        <fullName evidence="2">Phage tail protein</fullName>
    </submittedName>
</protein>
<reference evidence="2 3" key="1">
    <citation type="submission" date="2018-08" db="EMBL/GenBank/DDBJ databases">
        <title>Fibrisoma montanum sp. nov., isolated from Danxia mountain soil.</title>
        <authorList>
            <person name="Huang Y."/>
        </authorList>
    </citation>
    <scope>NUCLEOTIDE SEQUENCE [LARGE SCALE GENOMIC DNA]</scope>
    <source>
        <strain evidence="2 3">HYT19</strain>
    </source>
</reference>
<dbReference type="Proteomes" id="UP000283523">
    <property type="component" value="Unassembled WGS sequence"/>
</dbReference>
<evidence type="ECO:0000259" key="1">
    <source>
        <dbReference type="Pfam" id="PF07484"/>
    </source>
</evidence>
<proteinExistence type="predicted"/>
<dbReference type="SUPFAM" id="SSF88874">
    <property type="entry name" value="Receptor-binding domain of short tail fibre protein gp12"/>
    <property type="match status" value="1"/>
</dbReference>
<feature type="domain" description="Phage tail collar" evidence="1">
    <location>
        <begin position="7"/>
        <end position="62"/>
    </location>
</feature>
<keyword evidence="3" id="KW-1185">Reference proteome</keyword>